<dbReference type="GO" id="GO:0009279">
    <property type="term" value="C:cell outer membrane"/>
    <property type="evidence" value="ECO:0007669"/>
    <property type="project" value="UniProtKB-SubCell"/>
</dbReference>
<evidence type="ECO:0000256" key="3">
    <source>
        <dbReference type="ARBA" id="ARBA00005848"/>
    </source>
</evidence>
<evidence type="ECO:0000256" key="7">
    <source>
        <dbReference type="ARBA" id="ARBA00022729"/>
    </source>
</evidence>
<dbReference type="Pfam" id="PF03895">
    <property type="entry name" value="YadA_anchor"/>
    <property type="match status" value="1"/>
</dbReference>
<evidence type="ECO:0000259" key="14">
    <source>
        <dbReference type="Pfam" id="PF05658"/>
    </source>
</evidence>
<dbReference type="SUPFAM" id="SSF101967">
    <property type="entry name" value="Adhesin YadA, collagen-binding domain"/>
    <property type="match status" value="4"/>
</dbReference>
<accession>G2JB07</accession>
<dbReference type="STRING" id="1070319.CAGGBEG34_340004"/>
<keyword evidence="6" id="KW-0812">Transmembrane</keyword>
<feature type="domain" description="Trimeric autotransporter adhesin YadA-like head" evidence="14">
    <location>
        <begin position="461"/>
        <end position="484"/>
    </location>
</feature>
<proteinExistence type="inferred from homology"/>
<feature type="domain" description="Trimeric autotransporter adhesin YadA-like stalk" evidence="15">
    <location>
        <begin position="718"/>
        <end position="756"/>
    </location>
</feature>
<dbReference type="InterPro" id="IPR008640">
    <property type="entry name" value="Adhesin_Head_dom"/>
</dbReference>
<dbReference type="InterPro" id="IPR011049">
    <property type="entry name" value="Serralysin-like_metalloprot_C"/>
</dbReference>
<evidence type="ECO:0000256" key="12">
    <source>
        <dbReference type="SAM" id="SignalP"/>
    </source>
</evidence>
<dbReference type="Pfam" id="PF05658">
    <property type="entry name" value="YadA_head"/>
    <property type="match status" value="6"/>
</dbReference>
<evidence type="ECO:0000256" key="11">
    <source>
        <dbReference type="SAM" id="MobiDB-lite"/>
    </source>
</evidence>
<evidence type="ECO:0000313" key="17">
    <source>
        <dbReference type="Proteomes" id="UP000054051"/>
    </source>
</evidence>
<reference evidence="16 17" key="1">
    <citation type="submission" date="2011-08" db="EMBL/GenBank/DDBJ databases">
        <title>The genome of the obligate endobacterium of an arbuscular mycorrhizal fungus reveals an interphylum network of nutritional interactions.</title>
        <authorList>
            <person name="Ghignone S."/>
            <person name="Salvioli A."/>
            <person name="Anca I."/>
            <person name="Lumini E."/>
            <person name="Ortu G."/>
            <person name="Petiti L."/>
            <person name="Cruveiller S."/>
            <person name="Bianciotto V."/>
            <person name="Piffanelli P."/>
            <person name="Lanfranco L."/>
            <person name="Bonfante P."/>
        </authorList>
    </citation>
    <scope>NUCLEOTIDE SEQUENCE [LARGE SCALE GENOMIC DNA]</scope>
    <source>
        <strain evidence="16 17">BEG34</strain>
    </source>
</reference>
<gene>
    <name evidence="16" type="ORF">CAGGBEG34_340004</name>
</gene>
<feature type="compositionally biased region" description="Basic and acidic residues" evidence="11">
    <location>
        <begin position="752"/>
        <end position="763"/>
    </location>
</feature>
<dbReference type="Proteomes" id="UP000054051">
    <property type="component" value="Unassembled WGS sequence"/>
</dbReference>
<dbReference type="SUPFAM" id="SSF54523">
    <property type="entry name" value="Pili subunits"/>
    <property type="match status" value="1"/>
</dbReference>
<dbReference type="InterPro" id="IPR045584">
    <property type="entry name" value="Pilin-like"/>
</dbReference>
<dbReference type="GO" id="GO:0015031">
    <property type="term" value="P:protein transport"/>
    <property type="evidence" value="ECO:0007669"/>
    <property type="project" value="UniProtKB-KW"/>
</dbReference>
<feature type="compositionally biased region" description="Polar residues" evidence="11">
    <location>
        <begin position="801"/>
        <end position="840"/>
    </location>
</feature>
<dbReference type="AlphaFoldDB" id="G2JB07"/>
<protein>
    <submittedName>
        <fullName evidence="16">Putative haemagglutinin-related autotransporter protein (YadA domain protein)</fullName>
    </submittedName>
</protein>
<feature type="domain" description="Trimeric autotransporter adhesin YadA-like stalk" evidence="15">
    <location>
        <begin position="507"/>
        <end position="540"/>
    </location>
</feature>
<dbReference type="EMBL" id="CAFB01000052">
    <property type="protein sequence ID" value="CCD29959.1"/>
    <property type="molecule type" value="Genomic_DNA"/>
</dbReference>
<keyword evidence="10" id="KW-0998">Cell outer membrane</keyword>
<dbReference type="GO" id="GO:0009986">
    <property type="term" value="C:cell surface"/>
    <property type="evidence" value="ECO:0007669"/>
    <property type="project" value="UniProtKB-SubCell"/>
</dbReference>
<keyword evidence="8" id="KW-0653">Protein transport</keyword>
<evidence type="ECO:0000259" key="15">
    <source>
        <dbReference type="Pfam" id="PF05662"/>
    </source>
</evidence>
<keyword evidence="17" id="KW-1185">Reference proteome</keyword>
<comment type="similarity">
    <text evidence="3">Belongs to the autotransporter-2 (AT-2) (TC 1.B.40) family.</text>
</comment>
<comment type="subcellular location">
    <subcellularLocation>
        <location evidence="2">Cell outer membrane</location>
    </subcellularLocation>
    <subcellularLocation>
        <location evidence="1">Cell surface</location>
    </subcellularLocation>
</comment>
<feature type="domain" description="Trimeric autotransporter adhesin YadA-like stalk" evidence="15">
    <location>
        <begin position="900"/>
        <end position="935"/>
    </location>
</feature>
<evidence type="ECO:0000256" key="1">
    <source>
        <dbReference type="ARBA" id="ARBA00004241"/>
    </source>
</evidence>
<evidence type="ECO:0000256" key="2">
    <source>
        <dbReference type="ARBA" id="ARBA00004442"/>
    </source>
</evidence>
<comment type="caution">
    <text evidence="16">The sequence shown here is derived from an EMBL/GenBank/DDBJ whole genome shotgun (WGS) entry which is preliminary data.</text>
</comment>
<dbReference type="Pfam" id="PF05662">
    <property type="entry name" value="YadA_stalk"/>
    <property type="match status" value="7"/>
</dbReference>
<sequence>MNNIYLMTRRLSQLLLKCSFIAWMTTTAGIATLSDARAQQTDDNDSLQLCNVGTAGTAYGRGGTTPIECQSAGYNTWAFSLTNRSTDNGLGNMNDPTARGTGYRSGLLELVGTSVSIIGPASFSADANFNNNKITNLANGIADKDAANISQLKGALSGLGGGTGLDKDGTVKKPSYTVGGKTYDNVKDALAHMQTAPEVENPYIKISPLHGIVDTESRAAGDIAIGPGAIVDSQAKDDGLHHASAIGIGEEAGGFGENSIAIGTHAFVGSRNGKMRTDSSIALGAYASVTRKNAVALGFRSQADRANAVSVGSPDALRQIIYVGKGTADTDAVNVSQLKGALDGLGGGAGLDKDGTVKKPSYTVGGKTYTTVGDALANVQAGPGAENPYIKIQPTDHKNATEAKSPGDIAIGHGAVSESKGNNDAPHTSSVAIGELANVYGASGTALGSHTTIGTADKRVDNGVAIGDQSQVLANNSIAIGTQSSADRANVVSIGHNKLLRQLIYLAKGTADTDGVNVSQLKGALDGLGGGAGLDKDGTVKKPSYTVGGKTYDNVKDALKNVQAGEPGAGEGLVKQDPASKDIMVAQALDGKHVNFAGKKADQSIDRVLTGVADGVKRNDAATIHQLQEAHIIDKNGAIADVVTYDNLSENDISFGGKQGTGLHNIADGSNDGDAVNMRQLNKALKERGGKSPNAVNYDSAEKDWLTFGGAQGTVLANVKPGEISQTSTQAVNGSQFFTLQQQVNVLDGRVSDLNDRVGDGHGGRSGGGNNGENGSFSGGNNADASGDNSTALGQDAVASGKNSTATSQGAIASGLNSKADGQNARATGDNSTAIGQNALTSGKDSTALGQNASATGPGSLALGQNAKAPAANAVVLGKDSVADRDNTISVGAEGRERAIANVAPGEKGTDAVNVNQLNQGLGDTLAKARQYTDEKFKEQRRESQAGSASAIAIAGLPQATAPGKSMVAVSSGLYRRESAIALGISTVTEDNSWVFKLSGSANFRGRVSGVVGAGYQW</sequence>
<feature type="signal peptide" evidence="12">
    <location>
        <begin position="1"/>
        <end position="28"/>
    </location>
</feature>
<evidence type="ECO:0000256" key="9">
    <source>
        <dbReference type="ARBA" id="ARBA00023136"/>
    </source>
</evidence>
<evidence type="ECO:0000256" key="4">
    <source>
        <dbReference type="ARBA" id="ARBA00022448"/>
    </source>
</evidence>
<feature type="domain" description="Trimeric autotransporter adhesin YadA-like C-terminal membrane anchor" evidence="13">
    <location>
        <begin position="958"/>
        <end position="1018"/>
    </location>
</feature>
<evidence type="ECO:0000256" key="5">
    <source>
        <dbReference type="ARBA" id="ARBA00022452"/>
    </source>
</evidence>
<dbReference type="InterPro" id="IPR008635">
    <property type="entry name" value="Coiled_stalk_dom"/>
</dbReference>
<feature type="chain" id="PRO_5003431667" evidence="12">
    <location>
        <begin position="29"/>
        <end position="1018"/>
    </location>
</feature>
<feature type="domain" description="Trimeric autotransporter adhesin YadA-like head" evidence="14">
    <location>
        <begin position="428"/>
        <end position="450"/>
    </location>
</feature>
<feature type="compositionally biased region" description="Polar residues" evidence="11">
    <location>
        <begin position="783"/>
        <end position="793"/>
    </location>
</feature>
<feature type="domain" description="Trimeric autotransporter adhesin YadA-like stalk" evidence="15">
    <location>
        <begin position="609"/>
        <end position="630"/>
    </location>
</feature>
<name>G2JB07_9BURK</name>
<evidence type="ECO:0000313" key="16">
    <source>
        <dbReference type="EMBL" id="CCD29959.1"/>
    </source>
</evidence>
<keyword evidence="9" id="KW-0472">Membrane</keyword>
<dbReference type="CDD" id="cd12820">
    <property type="entry name" value="LbR_YadA-like"/>
    <property type="match status" value="1"/>
</dbReference>
<keyword evidence="4" id="KW-0813">Transport</keyword>
<evidence type="ECO:0000256" key="10">
    <source>
        <dbReference type="ARBA" id="ARBA00023237"/>
    </source>
</evidence>
<organism evidence="16 17">
    <name type="scientific">Candidatus Glomeribacter gigasporarum BEG34</name>
    <dbReference type="NCBI Taxonomy" id="1070319"/>
    <lineage>
        <taxon>Bacteria</taxon>
        <taxon>Pseudomonadati</taxon>
        <taxon>Pseudomonadota</taxon>
        <taxon>Betaproteobacteria</taxon>
        <taxon>Burkholderiales</taxon>
        <taxon>Burkholderiaceae</taxon>
        <taxon>Candidatus Glomeribacter</taxon>
    </lineage>
</organism>
<feature type="domain" description="Trimeric autotransporter adhesin YadA-like head" evidence="14">
    <location>
        <begin position="278"/>
        <end position="301"/>
    </location>
</feature>
<feature type="region of interest" description="Disordered" evidence="11">
    <location>
        <begin position="752"/>
        <end position="840"/>
    </location>
</feature>
<feature type="domain" description="Trimeric autotransporter adhesin YadA-like head" evidence="14">
    <location>
        <begin position="827"/>
        <end position="853"/>
    </location>
</feature>
<keyword evidence="7 12" id="KW-0732">Signal</keyword>
<dbReference type="Gene3D" id="3.30.1300.30">
    <property type="entry name" value="GSPII I/J protein-like"/>
    <property type="match status" value="1"/>
</dbReference>
<evidence type="ECO:0000259" key="13">
    <source>
        <dbReference type="Pfam" id="PF03895"/>
    </source>
</evidence>
<dbReference type="InterPro" id="IPR005594">
    <property type="entry name" value="YadA_C"/>
</dbReference>
<dbReference type="Gene3D" id="6.10.250.2040">
    <property type="match status" value="1"/>
</dbReference>
<dbReference type="eggNOG" id="COG5295">
    <property type="taxonomic scope" value="Bacteria"/>
</dbReference>
<evidence type="ECO:0000256" key="6">
    <source>
        <dbReference type="ARBA" id="ARBA00022692"/>
    </source>
</evidence>
<feature type="compositionally biased region" description="Low complexity" evidence="11">
    <location>
        <begin position="773"/>
        <end position="782"/>
    </location>
</feature>
<dbReference type="Gene3D" id="2.150.10.10">
    <property type="entry name" value="Serralysin-like metalloprotease, C-terminal"/>
    <property type="match status" value="3"/>
</dbReference>
<feature type="domain" description="Trimeric autotransporter adhesin YadA-like stalk" evidence="15">
    <location>
        <begin position="319"/>
        <end position="357"/>
    </location>
</feature>
<feature type="domain" description="Trimeric autotransporter adhesin YadA-like stalk" evidence="15">
    <location>
        <begin position="133"/>
        <end position="171"/>
    </location>
</feature>
<feature type="domain" description="Trimeric autotransporter adhesin YadA-like stalk" evidence="15">
    <location>
        <begin position="664"/>
        <end position="684"/>
    </location>
</feature>
<feature type="domain" description="Trimeric autotransporter adhesin YadA-like head" evidence="14">
    <location>
        <begin position="855"/>
        <end position="881"/>
    </location>
</feature>
<keyword evidence="5" id="KW-1134">Transmembrane beta strand</keyword>
<dbReference type="Gene3D" id="1.20.5.170">
    <property type="match status" value="4"/>
</dbReference>
<evidence type="ECO:0000256" key="8">
    <source>
        <dbReference type="ARBA" id="ARBA00022927"/>
    </source>
</evidence>
<feature type="domain" description="Trimeric autotransporter adhesin YadA-like head" evidence="14">
    <location>
        <begin position="785"/>
        <end position="806"/>
    </location>
</feature>